<reference evidence="2" key="1">
    <citation type="journal article" date="2023" name="Science">
        <title>Genome structures resolve the early diversification of teleost fishes.</title>
        <authorList>
            <person name="Parey E."/>
            <person name="Louis A."/>
            <person name="Montfort J."/>
            <person name="Bouchez O."/>
            <person name="Roques C."/>
            <person name="Iampietro C."/>
            <person name="Lluch J."/>
            <person name="Castinel A."/>
            <person name="Donnadieu C."/>
            <person name="Desvignes T."/>
            <person name="Floi Bucao C."/>
            <person name="Jouanno E."/>
            <person name="Wen M."/>
            <person name="Mejri S."/>
            <person name="Dirks R."/>
            <person name="Jansen H."/>
            <person name="Henkel C."/>
            <person name="Chen W.J."/>
            <person name="Zahm M."/>
            <person name="Cabau C."/>
            <person name="Klopp C."/>
            <person name="Thompson A.W."/>
            <person name="Robinson-Rechavi M."/>
            <person name="Braasch I."/>
            <person name="Lecointre G."/>
            <person name="Bobe J."/>
            <person name="Postlethwait J.H."/>
            <person name="Berthelot C."/>
            <person name="Roest Crollius H."/>
            <person name="Guiguen Y."/>
        </authorList>
    </citation>
    <scope>NUCLEOTIDE SEQUENCE</scope>
    <source>
        <strain evidence="2">WJC10195</strain>
    </source>
</reference>
<gene>
    <name evidence="2" type="ORF">SKAU_G00078140</name>
</gene>
<evidence type="ECO:0000313" key="2">
    <source>
        <dbReference type="EMBL" id="KAJ8367786.1"/>
    </source>
</evidence>
<sequence length="115" mass="12632">MALQTILLALTVLCAAAQTPPCRILGRAAKPSFYQHGDIIIGGVFALNQTPLEITMKFDIKPEPQKCSGILGRATKPSFYQHGDINIGGVFSLRQMPLEITMKFNIKPESQKCSR</sequence>
<feature type="chain" id="PRO_5040377912" evidence="1">
    <location>
        <begin position="18"/>
        <end position="115"/>
    </location>
</feature>
<organism evidence="2 3">
    <name type="scientific">Synaphobranchus kaupii</name>
    <name type="common">Kaup's arrowtooth eel</name>
    <dbReference type="NCBI Taxonomy" id="118154"/>
    <lineage>
        <taxon>Eukaryota</taxon>
        <taxon>Metazoa</taxon>
        <taxon>Chordata</taxon>
        <taxon>Craniata</taxon>
        <taxon>Vertebrata</taxon>
        <taxon>Euteleostomi</taxon>
        <taxon>Actinopterygii</taxon>
        <taxon>Neopterygii</taxon>
        <taxon>Teleostei</taxon>
        <taxon>Anguilliformes</taxon>
        <taxon>Synaphobranchidae</taxon>
        <taxon>Synaphobranchus</taxon>
    </lineage>
</organism>
<dbReference type="AlphaFoldDB" id="A0A9Q1J579"/>
<accession>A0A9Q1J579</accession>
<evidence type="ECO:0000313" key="3">
    <source>
        <dbReference type="Proteomes" id="UP001152622"/>
    </source>
</evidence>
<dbReference type="Proteomes" id="UP001152622">
    <property type="component" value="Chromosome 3"/>
</dbReference>
<keyword evidence="3" id="KW-1185">Reference proteome</keyword>
<name>A0A9Q1J579_SYNKA</name>
<comment type="caution">
    <text evidence="2">The sequence shown here is derived from an EMBL/GenBank/DDBJ whole genome shotgun (WGS) entry which is preliminary data.</text>
</comment>
<proteinExistence type="predicted"/>
<dbReference type="EMBL" id="JAINUF010000003">
    <property type="protein sequence ID" value="KAJ8367786.1"/>
    <property type="molecule type" value="Genomic_DNA"/>
</dbReference>
<protein>
    <submittedName>
        <fullName evidence="2">Uncharacterized protein</fullName>
    </submittedName>
</protein>
<keyword evidence="1" id="KW-0732">Signal</keyword>
<feature type="signal peptide" evidence="1">
    <location>
        <begin position="1"/>
        <end position="17"/>
    </location>
</feature>
<evidence type="ECO:0000256" key="1">
    <source>
        <dbReference type="SAM" id="SignalP"/>
    </source>
</evidence>